<proteinExistence type="predicted"/>
<evidence type="ECO:0008006" key="4">
    <source>
        <dbReference type="Google" id="ProtNLM"/>
    </source>
</evidence>
<name>W2S866_CYPE1</name>
<keyword evidence="3" id="KW-1185">Reference proteome</keyword>
<dbReference type="PANTHER" id="PTHR35567:SF1">
    <property type="entry name" value="CONSERVED FUNGAL PROTEIN (AFU_ORTHOLOGUE AFUA_1G14230)"/>
    <property type="match status" value="1"/>
</dbReference>
<dbReference type="InParanoid" id="W2S866"/>
<dbReference type="GeneID" id="19978018"/>
<dbReference type="RefSeq" id="XP_008713571.1">
    <property type="nucleotide sequence ID" value="XM_008715349.1"/>
</dbReference>
<organism evidence="2 3">
    <name type="scientific">Cyphellophora europaea (strain CBS 101466)</name>
    <name type="common">Phialophora europaea</name>
    <dbReference type="NCBI Taxonomy" id="1220924"/>
    <lineage>
        <taxon>Eukaryota</taxon>
        <taxon>Fungi</taxon>
        <taxon>Dikarya</taxon>
        <taxon>Ascomycota</taxon>
        <taxon>Pezizomycotina</taxon>
        <taxon>Eurotiomycetes</taxon>
        <taxon>Chaetothyriomycetidae</taxon>
        <taxon>Chaetothyriales</taxon>
        <taxon>Cyphellophoraceae</taxon>
        <taxon>Cyphellophora</taxon>
    </lineage>
</organism>
<dbReference type="AlphaFoldDB" id="W2S866"/>
<dbReference type="PANTHER" id="PTHR35567">
    <property type="entry name" value="MALATE DEHYDROGENASE (AFU_ORTHOLOGUE AFUA_2G13800)"/>
    <property type="match status" value="1"/>
</dbReference>
<reference evidence="2 3" key="1">
    <citation type="submission" date="2013-03" db="EMBL/GenBank/DDBJ databases">
        <title>The Genome Sequence of Phialophora europaea CBS 101466.</title>
        <authorList>
            <consortium name="The Broad Institute Genomics Platform"/>
            <person name="Cuomo C."/>
            <person name="de Hoog S."/>
            <person name="Gorbushina A."/>
            <person name="Walker B."/>
            <person name="Young S.K."/>
            <person name="Zeng Q."/>
            <person name="Gargeya S."/>
            <person name="Fitzgerald M."/>
            <person name="Haas B."/>
            <person name="Abouelleil A."/>
            <person name="Allen A.W."/>
            <person name="Alvarado L."/>
            <person name="Arachchi H.M."/>
            <person name="Berlin A.M."/>
            <person name="Chapman S.B."/>
            <person name="Gainer-Dewar J."/>
            <person name="Goldberg J."/>
            <person name="Griggs A."/>
            <person name="Gujja S."/>
            <person name="Hansen M."/>
            <person name="Howarth C."/>
            <person name="Imamovic A."/>
            <person name="Ireland A."/>
            <person name="Larimer J."/>
            <person name="McCowan C."/>
            <person name="Murphy C."/>
            <person name="Pearson M."/>
            <person name="Poon T.W."/>
            <person name="Priest M."/>
            <person name="Roberts A."/>
            <person name="Saif S."/>
            <person name="Shea T."/>
            <person name="Sisk P."/>
            <person name="Sykes S."/>
            <person name="Wortman J."/>
            <person name="Nusbaum C."/>
            <person name="Birren B."/>
        </authorList>
    </citation>
    <scope>NUCLEOTIDE SEQUENCE [LARGE SCALE GENOMIC DNA]</scope>
    <source>
        <strain evidence="2 3">CBS 101466</strain>
    </source>
</reference>
<gene>
    <name evidence="2" type="ORF">HMPREF1541_10679</name>
</gene>
<evidence type="ECO:0000256" key="1">
    <source>
        <dbReference type="SAM" id="SignalP"/>
    </source>
</evidence>
<dbReference type="VEuPathDB" id="FungiDB:HMPREF1541_10679"/>
<feature type="signal peptide" evidence="1">
    <location>
        <begin position="1"/>
        <end position="19"/>
    </location>
</feature>
<dbReference type="Proteomes" id="UP000030752">
    <property type="component" value="Unassembled WGS sequence"/>
</dbReference>
<feature type="chain" id="PRO_5005715494" description="Malate dehydrogenase" evidence="1">
    <location>
        <begin position="20"/>
        <end position="254"/>
    </location>
</feature>
<dbReference type="EMBL" id="KI635846">
    <property type="protein sequence ID" value="ETN44129.1"/>
    <property type="molecule type" value="Genomic_DNA"/>
</dbReference>
<dbReference type="OrthoDB" id="1859733at2759"/>
<evidence type="ECO:0000313" key="2">
    <source>
        <dbReference type="EMBL" id="ETN44129.1"/>
    </source>
</evidence>
<protein>
    <recommendedName>
        <fullName evidence="4">Malate dehydrogenase</fullName>
    </recommendedName>
</protein>
<keyword evidence="1" id="KW-0732">Signal</keyword>
<evidence type="ECO:0000313" key="3">
    <source>
        <dbReference type="Proteomes" id="UP000030752"/>
    </source>
</evidence>
<dbReference type="InterPro" id="IPR021851">
    <property type="entry name" value="DUF3455"/>
</dbReference>
<sequence length="254" mass="25988">MHSTIIAALALSLAASSLALPHTSYAPAPSPPFRLTDVLRSRQVSPPCDVSDALNNLTVPFALTTPPLPAPDASLSLASVIIGRGVQNYTCPTNSTSVPTAVGAIATLYEASCIASSNPSVFASLTTTALGLPLPADPLAAFDCGADQPLSRAGHHFFNAAKTPVFDFAEADASLGVGLMSVGAKSDAPTDKAVDVPWLMLGSVEGGSGPIRQIYRVETRGGQPPASCEGAEGAEGGVVSVQYSAEYWIFSSDE</sequence>
<accession>W2S866</accession>
<dbReference type="Pfam" id="PF11937">
    <property type="entry name" value="DUF3455"/>
    <property type="match status" value="1"/>
</dbReference>
<dbReference type="eggNOG" id="ENOG502S85Z">
    <property type="taxonomic scope" value="Eukaryota"/>
</dbReference>
<dbReference type="HOGENOM" id="CLU_067863_0_0_1"/>